<accession>A0A0F8ZGT2</accession>
<name>A0A0F8ZGT2_9ZZZZ</name>
<protein>
    <submittedName>
        <fullName evidence="1">Uncharacterized protein</fullName>
    </submittedName>
</protein>
<evidence type="ECO:0000313" key="1">
    <source>
        <dbReference type="EMBL" id="KKK65644.1"/>
    </source>
</evidence>
<dbReference type="EMBL" id="LAZR01060449">
    <property type="protein sequence ID" value="KKK65644.1"/>
    <property type="molecule type" value="Genomic_DNA"/>
</dbReference>
<proteinExistence type="predicted"/>
<sequence>MSKSITQTEREPQPSEDWLLPDTNLPKLKLKKNAAGGYRIVGLGVCGQGGTVEDWLAAVRATPDVGWSGDSGVVPGNMIPRSRLEDKRKRQYRKWAMQRKEELKATAQSCEGLTSYEVAAFIARSTRSARRFLAFVKARRQMVGPCFGKRWTGRYVF</sequence>
<organism evidence="1">
    <name type="scientific">marine sediment metagenome</name>
    <dbReference type="NCBI Taxonomy" id="412755"/>
    <lineage>
        <taxon>unclassified sequences</taxon>
        <taxon>metagenomes</taxon>
        <taxon>ecological metagenomes</taxon>
    </lineage>
</organism>
<reference evidence="1" key="1">
    <citation type="journal article" date="2015" name="Nature">
        <title>Complex archaea that bridge the gap between prokaryotes and eukaryotes.</title>
        <authorList>
            <person name="Spang A."/>
            <person name="Saw J.H."/>
            <person name="Jorgensen S.L."/>
            <person name="Zaremba-Niedzwiedzka K."/>
            <person name="Martijn J."/>
            <person name="Lind A.E."/>
            <person name="van Eijk R."/>
            <person name="Schleper C."/>
            <person name="Guy L."/>
            <person name="Ettema T.J."/>
        </authorList>
    </citation>
    <scope>NUCLEOTIDE SEQUENCE</scope>
</reference>
<gene>
    <name evidence="1" type="ORF">LCGC14_2972080</name>
</gene>
<comment type="caution">
    <text evidence="1">The sequence shown here is derived from an EMBL/GenBank/DDBJ whole genome shotgun (WGS) entry which is preliminary data.</text>
</comment>
<dbReference type="AlphaFoldDB" id="A0A0F8ZGT2"/>